<sequence length="532" mass="58407">MDWRRMPDASAEQLCSILSPADPHTPCISLKPFMEPSDRPYNALTDQVTQPCKGSPCNSTHVCTINRFRQHSRMYPTYTCSLGCKLGVVSQYIVPSGSYVRIPVATGHKGCLQICQCSSSGQIEQCQPMPCFPLESCWIAGKKIEHSTVYYMECRMCSCYAGETTCSKKQCEMSAPGMRDHSYTSLPCNCPPHFVPVCARTGQTYPNSCLAKCANLNDADFVFGTCEASDPCKNDPCNDGEVCVPAKKVCLSLLHSPCQQFQCVSMRDNCRNFPDEPVCSTDRHHYHNICELVHEGKTLDYYGPCLNGCNRTGLVCGVDGNTYSSECSAWARYVQVDYPGICKAVGLIKDRPEQQCSDLDIECPPLTIPGCIGVTPPGACCPVCAGALRVLYSQKQIDRALYALRGKAHGNTDKHNNKINALTLNTILKALDRQVQVAECTVRGYLTVEVDIVVLVVPIGNQVSDLQLESCVREAEKLQSLIQRFSPRMISELSLSSLIAATVIHEVIPDSASAIAQHALAPALFLLLRWLS</sequence>
<dbReference type="PANTHER" id="PTHR13487">
    <property type="entry name" value="SERINE PROTEASE INHIBITOR"/>
    <property type="match status" value="1"/>
</dbReference>
<dbReference type="PROSITE" id="PS00282">
    <property type="entry name" value="KAZAL_1"/>
    <property type="match status" value="1"/>
</dbReference>
<dbReference type="GO" id="GO:0008191">
    <property type="term" value="F:metalloendopeptidase inhibitor activity"/>
    <property type="evidence" value="ECO:0007669"/>
    <property type="project" value="InterPro"/>
</dbReference>
<dbReference type="AlphaFoldDB" id="A0A1B6DLK0"/>
<dbReference type="InterPro" id="IPR056976">
    <property type="entry name" value="EGF1_RECK"/>
</dbReference>
<dbReference type="Pfam" id="PF07648">
    <property type="entry name" value="Kazal_2"/>
    <property type="match status" value="3"/>
</dbReference>
<dbReference type="EMBL" id="GEDC01010776">
    <property type="protein sequence ID" value="JAS26522.1"/>
    <property type="molecule type" value="Transcribed_RNA"/>
</dbReference>
<evidence type="ECO:0000313" key="2">
    <source>
        <dbReference type="EMBL" id="JAS26522.1"/>
    </source>
</evidence>
<dbReference type="InterPro" id="IPR056977">
    <property type="entry name" value="FnI_RECK"/>
</dbReference>
<protein>
    <recommendedName>
        <fullName evidence="1">Kazal-like domain-containing protein</fullName>
    </recommendedName>
</protein>
<dbReference type="InterPro" id="IPR039016">
    <property type="entry name" value="RECK"/>
</dbReference>
<dbReference type="PANTHER" id="PTHR13487:SF3">
    <property type="entry name" value="REVERSION-INDUCING CYSTEINE-RICH PROTEIN WITH KAZAL MOTIFS"/>
    <property type="match status" value="1"/>
</dbReference>
<organism evidence="2">
    <name type="scientific">Clastoptera arizonana</name>
    <name type="common">Arizona spittle bug</name>
    <dbReference type="NCBI Taxonomy" id="38151"/>
    <lineage>
        <taxon>Eukaryota</taxon>
        <taxon>Metazoa</taxon>
        <taxon>Ecdysozoa</taxon>
        <taxon>Arthropoda</taxon>
        <taxon>Hexapoda</taxon>
        <taxon>Insecta</taxon>
        <taxon>Pterygota</taxon>
        <taxon>Neoptera</taxon>
        <taxon>Paraneoptera</taxon>
        <taxon>Hemiptera</taxon>
        <taxon>Auchenorrhyncha</taxon>
        <taxon>Cercopoidea</taxon>
        <taxon>Clastopteridae</taxon>
        <taxon>Clastoptera</taxon>
    </lineage>
</organism>
<feature type="domain" description="Kazal-like" evidence="1">
    <location>
        <begin position="182"/>
        <end position="228"/>
    </location>
</feature>
<proteinExistence type="predicted"/>
<dbReference type="GO" id="GO:0030198">
    <property type="term" value="P:extracellular matrix organization"/>
    <property type="evidence" value="ECO:0007669"/>
    <property type="project" value="TreeGrafter"/>
</dbReference>
<dbReference type="Gene3D" id="3.30.60.30">
    <property type="match status" value="2"/>
</dbReference>
<dbReference type="SMART" id="SM00280">
    <property type="entry name" value="KAZAL"/>
    <property type="match status" value="2"/>
</dbReference>
<dbReference type="Pfam" id="PF25028">
    <property type="entry name" value="FnI_RECK"/>
    <property type="match status" value="1"/>
</dbReference>
<dbReference type="InterPro" id="IPR036058">
    <property type="entry name" value="Kazal_dom_sf"/>
</dbReference>
<reference evidence="2" key="1">
    <citation type="submission" date="2015-12" db="EMBL/GenBank/DDBJ databases">
        <title>De novo transcriptome assembly of four potential Pierce s Disease insect vectors from Arizona vineyards.</title>
        <authorList>
            <person name="Tassone E.E."/>
        </authorList>
    </citation>
    <scope>NUCLEOTIDE SEQUENCE</scope>
</reference>
<dbReference type="PROSITE" id="PS51465">
    <property type="entry name" value="KAZAL_2"/>
    <property type="match status" value="2"/>
</dbReference>
<accession>A0A1B6DLK0</accession>
<dbReference type="Pfam" id="PF25027">
    <property type="entry name" value="EGF1_RECK"/>
    <property type="match status" value="1"/>
</dbReference>
<feature type="domain" description="Kazal-like" evidence="1">
    <location>
        <begin position="252"/>
        <end position="307"/>
    </location>
</feature>
<gene>
    <name evidence="2" type="ORF">g.16714</name>
    <name evidence="3" type="ORF">g.16716</name>
</gene>
<dbReference type="GO" id="GO:0005886">
    <property type="term" value="C:plasma membrane"/>
    <property type="evidence" value="ECO:0007669"/>
    <property type="project" value="TreeGrafter"/>
</dbReference>
<evidence type="ECO:0000259" key="1">
    <source>
        <dbReference type="PROSITE" id="PS51465"/>
    </source>
</evidence>
<dbReference type="EMBL" id="GEDC01007935">
    <property type="protein sequence ID" value="JAS29363.1"/>
    <property type="molecule type" value="Transcribed_RNA"/>
</dbReference>
<name>A0A1B6DLK0_9HEMI</name>
<dbReference type="InterPro" id="IPR002350">
    <property type="entry name" value="Kazal_dom"/>
</dbReference>
<dbReference type="SUPFAM" id="SSF100895">
    <property type="entry name" value="Kazal-type serine protease inhibitors"/>
    <property type="match status" value="3"/>
</dbReference>
<evidence type="ECO:0000313" key="3">
    <source>
        <dbReference type="EMBL" id="JAS29363.1"/>
    </source>
</evidence>
<dbReference type="CDD" id="cd00104">
    <property type="entry name" value="KAZAL_FS"/>
    <property type="match status" value="1"/>
</dbReference>